<keyword evidence="3" id="KW-1185">Reference proteome</keyword>
<dbReference type="AlphaFoldDB" id="A0AAW0E6Q2"/>
<gene>
    <name evidence="2" type="ORF">R3P38DRAFT_2759051</name>
</gene>
<evidence type="ECO:0000256" key="1">
    <source>
        <dbReference type="SAM" id="MobiDB-lite"/>
    </source>
</evidence>
<sequence length="201" mass="22479">MTEIMERGARKHWHGTEKRHSEARRSPKTAMETSRGSSAGTIDAVRRKEEAQMRNYGSTVKAGRTYLRFHVAVWGAAHDEGVGVYTPQMKLAENQNDADKTDRRETGYVCRTARVQEKVGIGPQLADVSFGFVKVDTREHNEVYVGAAGLLTNKLAPKIKSEESTPSEVRRTLEVENATPSRRIRKGSLCLPFKGTDSTRF</sequence>
<feature type="compositionally biased region" description="Polar residues" evidence="1">
    <location>
        <begin position="31"/>
        <end position="40"/>
    </location>
</feature>
<evidence type="ECO:0000313" key="3">
    <source>
        <dbReference type="Proteomes" id="UP001362999"/>
    </source>
</evidence>
<dbReference type="EMBL" id="JAWWNJ010000003">
    <property type="protein sequence ID" value="KAK7059642.1"/>
    <property type="molecule type" value="Genomic_DNA"/>
</dbReference>
<name>A0AAW0E6Q2_9AGAR</name>
<proteinExistence type="predicted"/>
<reference evidence="2 3" key="1">
    <citation type="journal article" date="2024" name="J Genomics">
        <title>Draft genome sequencing and assembly of Favolaschia claudopus CIRM-BRFM 2984 isolated from oak limbs.</title>
        <authorList>
            <person name="Navarro D."/>
            <person name="Drula E."/>
            <person name="Chaduli D."/>
            <person name="Cazenave R."/>
            <person name="Ahrendt S."/>
            <person name="Wang J."/>
            <person name="Lipzen A."/>
            <person name="Daum C."/>
            <person name="Barry K."/>
            <person name="Grigoriev I.V."/>
            <person name="Favel A."/>
            <person name="Rosso M.N."/>
            <person name="Martin F."/>
        </authorList>
    </citation>
    <scope>NUCLEOTIDE SEQUENCE [LARGE SCALE GENOMIC DNA]</scope>
    <source>
        <strain evidence="2 3">CIRM-BRFM 2984</strain>
    </source>
</reference>
<organism evidence="2 3">
    <name type="scientific">Favolaschia claudopus</name>
    <dbReference type="NCBI Taxonomy" id="2862362"/>
    <lineage>
        <taxon>Eukaryota</taxon>
        <taxon>Fungi</taxon>
        <taxon>Dikarya</taxon>
        <taxon>Basidiomycota</taxon>
        <taxon>Agaricomycotina</taxon>
        <taxon>Agaricomycetes</taxon>
        <taxon>Agaricomycetidae</taxon>
        <taxon>Agaricales</taxon>
        <taxon>Marasmiineae</taxon>
        <taxon>Mycenaceae</taxon>
        <taxon>Favolaschia</taxon>
    </lineage>
</organism>
<feature type="region of interest" description="Disordered" evidence="1">
    <location>
        <begin position="1"/>
        <end position="43"/>
    </location>
</feature>
<feature type="compositionally biased region" description="Basic and acidic residues" evidence="1">
    <location>
        <begin position="1"/>
        <end position="25"/>
    </location>
</feature>
<comment type="caution">
    <text evidence="2">The sequence shown here is derived from an EMBL/GenBank/DDBJ whole genome shotgun (WGS) entry which is preliminary data.</text>
</comment>
<protein>
    <submittedName>
        <fullName evidence="2">Uncharacterized protein</fullName>
    </submittedName>
</protein>
<dbReference type="Proteomes" id="UP001362999">
    <property type="component" value="Unassembled WGS sequence"/>
</dbReference>
<evidence type="ECO:0000313" key="2">
    <source>
        <dbReference type="EMBL" id="KAK7059642.1"/>
    </source>
</evidence>
<accession>A0AAW0E6Q2</accession>